<evidence type="ECO:0000313" key="12">
    <source>
        <dbReference type="Proteomes" id="UP000270487"/>
    </source>
</evidence>
<dbReference type="GO" id="GO:0005886">
    <property type="term" value="C:plasma membrane"/>
    <property type="evidence" value="ECO:0007669"/>
    <property type="project" value="UniProtKB-SubCell"/>
</dbReference>
<evidence type="ECO:0000256" key="4">
    <source>
        <dbReference type="ARBA" id="ARBA00022597"/>
    </source>
</evidence>
<dbReference type="CDD" id="cd03215">
    <property type="entry name" value="ABC_Carb_Monos_II"/>
    <property type="match status" value="1"/>
</dbReference>
<proteinExistence type="predicted"/>
<dbReference type="EMBL" id="LR134492">
    <property type="protein sequence ID" value="VEI71046.1"/>
    <property type="molecule type" value="Genomic_DNA"/>
</dbReference>
<gene>
    <name evidence="11" type="primary">rbsA_4</name>
    <name evidence="11" type="ORF">NCTC13193_03206</name>
</gene>
<dbReference type="InterPro" id="IPR027417">
    <property type="entry name" value="P-loop_NTPase"/>
</dbReference>
<dbReference type="EC" id="3.6.3.17" evidence="11"/>
<dbReference type="CDD" id="cd03216">
    <property type="entry name" value="ABC_Carb_Monos_I"/>
    <property type="match status" value="1"/>
</dbReference>
<keyword evidence="3" id="KW-1003">Cell membrane</keyword>
<name>A0A3S4XNE2_SERFO</name>
<dbReference type="InterPro" id="IPR003439">
    <property type="entry name" value="ABC_transporter-like_ATP-bd"/>
</dbReference>
<evidence type="ECO:0000256" key="1">
    <source>
        <dbReference type="ARBA" id="ARBA00004417"/>
    </source>
</evidence>
<keyword evidence="4" id="KW-0762">Sugar transport</keyword>
<feature type="domain" description="ABC transporter" evidence="10">
    <location>
        <begin position="7"/>
        <end position="242"/>
    </location>
</feature>
<keyword evidence="9" id="KW-0472">Membrane</keyword>
<dbReference type="GO" id="GO:0005524">
    <property type="term" value="F:ATP binding"/>
    <property type="evidence" value="ECO:0007669"/>
    <property type="project" value="UniProtKB-KW"/>
</dbReference>
<keyword evidence="8" id="KW-1278">Translocase</keyword>
<keyword evidence="2" id="KW-0813">Transport</keyword>
<evidence type="ECO:0000256" key="9">
    <source>
        <dbReference type="ARBA" id="ARBA00023136"/>
    </source>
</evidence>
<dbReference type="AlphaFoldDB" id="A0A3S4XNE2"/>
<dbReference type="RefSeq" id="WP_141132326.1">
    <property type="nucleotide sequence ID" value="NZ_CAMISI010000002.1"/>
</dbReference>
<reference evidence="11 12" key="1">
    <citation type="submission" date="2018-12" db="EMBL/GenBank/DDBJ databases">
        <authorList>
            <consortium name="Pathogen Informatics"/>
        </authorList>
    </citation>
    <scope>NUCLEOTIDE SEQUENCE [LARGE SCALE GENOMIC DNA]</scope>
    <source>
        <strain evidence="11 12">NCTC13193</strain>
    </source>
</reference>
<protein>
    <submittedName>
        <fullName evidence="11">Ribose import ATP-binding protein RbsA</fullName>
        <ecNumber evidence="11">3.6.3.17</ecNumber>
    </submittedName>
</protein>
<sequence>MSNPVIIQTHNVSRLYPGVTALDSVNYQVFRNKVNVLIGENGAGKSTMMKLLAGVERPSSGSIELEGQEIDLHSTHQAEKHGISIIFQELNLFPNMSVMDNIFMGNEFFQRGRINVDYQYQLAKTLLERLELNVDPHTLLGSLAIGHQQLVEIARALAKDTQVLIMDEPTSALSQVEVRTLFKVIADLKKRGVTLIYISHRLEELMEIGDRVTVFRDGRFVAAEEIANVSIPWIIEKMVGEKKKHFDYVPAEKGEEVLRVNGLTLPHENGGYRLNDVSFSVRRGEVIGIYGLLGAGRTELFKVINGVMRQTSGQILLNGKNVERTSFGERMRGGMALVPEDRQAEGLVQMMSIQANMTLSSLGRNAIKPIGEQRETAIVNGMIEKLAIKVSDAGLPVTSLSGGNQQKVVLGKALLTDPQVVFLDEPTRGIDVGAKTDVYHLIGAMARQGLAVMFSSSELDEVMSLADRVMVMADGKLTADLPREQADRELLIRASTPHA</sequence>
<keyword evidence="6" id="KW-0547">Nucleotide-binding</keyword>
<dbReference type="SMART" id="SM00382">
    <property type="entry name" value="AAA"/>
    <property type="match status" value="2"/>
</dbReference>
<evidence type="ECO:0000256" key="7">
    <source>
        <dbReference type="ARBA" id="ARBA00022840"/>
    </source>
</evidence>
<dbReference type="Proteomes" id="UP000270487">
    <property type="component" value="Chromosome"/>
</dbReference>
<dbReference type="Gene3D" id="3.40.50.300">
    <property type="entry name" value="P-loop containing nucleotide triphosphate hydrolases"/>
    <property type="match status" value="2"/>
</dbReference>
<evidence type="ECO:0000256" key="6">
    <source>
        <dbReference type="ARBA" id="ARBA00022741"/>
    </source>
</evidence>
<feature type="domain" description="ABC transporter" evidence="10">
    <location>
        <begin position="258"/>
        <end position="499"/>
    </location>
</feature>
<dbReference type="PROSITE" id="PS00211">
    <property type="entry name" value="ABC_TRANSPORTER_1"/>
    <property type="match status" value="1"/>
</dbReference>
<evidence type="ECO:0000256" key="3">
    <source>
        <dbReference type="ARBA" id="ARBA00022475"/>
    </source>
</evidence>
<comment type="subcellular location">
    <subcellularLocation>
        <location evidence="1">Cell inner membrane</location>
        <topology evidence="1">Peripheral membrane protein</topology>
    </subcellularLocation>
</comment>
<dbReference type="Pfam" id="PF00005">
    <property type="entry name" value="ABC_tran"/>
    <property type="match status" value="2"/>
</dbReference>
<evidence type="ECO:0000256" key="8">
    <source>
        <dbReference type="ARBA" id="ARBA00022967"/>
    </source>
</evidence>
<dbReference type="FunFam" id="3.40.50.300:FF:000127">
    <property type="entry name" value="Ribose import ATP-binding protein RbsA"/>
    <property type="match status" value="1"/>
</dbReference>
<evidence type="ECO:0000313" key="11">
    <source>
        <dbReference type="EMBL" id="VEI71046.1"/>
    </source>
</evidence>
<evidence type="ECO:0000256" key="5">
    <source>
        <dbReference type="ARBA" id="ARBA00022737"/>
    </source>
</evidence>
<accession>A0A3S4XNE2</accession>
<dbReference type="PROSITE" id="PS50893">
    <property type="entry name" value="ABC_TRANSPORTER_2"/>
    <property type="match status" value="2"/>
</dbReference>
<evidence type="ECO:0000259" key="10">
    <source>
        <dbReference type="PROSITE" id="PS50893"/>
    </source>
</evidence>
<dbReference type="GO" id="GO:0016887">
    <property type="term" value="F:ATP hydrolysis activity"/>
    <property type="evidence" value="ECO:0007669"/>
    <property type="project" value="InterPro"/>
</dbReference>
<evidence type="ECO:0000256" key="2">
    <source>
        <dbReference type="ARBA" id="ARBA00022448"/>
    </source>
</evidence>
<dbReference type="InterPro" id="IPR050107">
    <property type="entry name" value="ABC_carbohydrate_import_ATPase"/>
</dbReference>
<organism evidence="11 12">
    <name type="scientific">Serratia fonticola</name>
    <dbReference type="NCBI Taxonomy" id="47917"/>
    <lineage>
        <taxon>Bacteria</taxon>
        <taxon>Pseudomonadati</taxon>
        <taxon>Pseudomonadota</taxon>
        <taxon>Gammaproteobacteria</taxon>
        <taxon>Enterobacterales</taxon>
        <taxon>Yersiniaceae</taxon>
        <taxon>Serratia</taxon>
    </lineage>
</organism>
<dbReference type="PANTHER" id="PTHR43790">
    <property type="entry name" value="CARBOHYDRATE TRANSPORT ATP-BINDING PROTEIN MG119-RELATED"/>
    <property type="match status" value="1"/>
</dbReference>
<keyword evidence="5" id="KW-0677">Repeat</keyword>
<keyword evidence="11" id="KW-0378">Hydrolase</keyword>
<dbReference type="InterPro" id="IPR003593">
    <property type="entry name" value="AAA+_ATPase"/>
</dbReference>
<dbReference type="SUPFAM" id="SSF52540">
    <property type="entry name" value="P-loop containing nucleoside triphosphate hydrolases"/>
    <property type="match status" value="2"/>
</dbReference>
<keyword evidence="7 11" id="KW-0067">ATP-binding</keyword>
<dbReference type="InterPro" id="IPR017871">
    <property type="entry name" value="ABC_transporter-like_CS"/>
</dbReference>
<dbReference type="PANTHER" id="PTHR43790:SF3">
    <property type="entry name" value="D-ALLOSE IMPORT ATP-BINDING PROTEIN ALSA-RELATED"/>
    <property type="match status" value="1"/>
</dbReference>